<sequence>MSRFSVPTRVALADDHAIVLEGLKQVLSGVGNLVLAGEAADGAQLLGLLERVPTDLLVMDLGMPGVDGLAFVERLRTRHPALRILVLTGSAGAGMAHAAIDAGANGYLVKSGDISELVPALMALREGRNFVAARATAPATAAPDGIATLTRRELQILMLIARGATAGDIAAQLDISPLTARKHRENLMRKLDLHNTAEVVAYAARQGIPLGAPKPPELA</sequence>
<evidence type="ECO:0000256" key="2">
    <source>
        <dbReference type="ARBA" id="ARBA00023125"/>
    </source>
</evidence>
<dbReference type="Pfam" id="PF00196">
    <property type="entry name" value="GerE"/>
    <property type="match status" value="1"/>
</dbReference>
<dbReference type="SMART" id="SM00421">
    <property type="entry name" value="HTH_LUXR"/>
    <property type="match status" value="1"/>
</dbReference>
<dbReference type="RefSeq" id="WP_011616680.1">
    <property type="nucleotide sequence ID" value="NC_008314.1"/>
</dbReference>
<dbReference type="PANTHER" id="PTHR43214:SF17">
    <property type="entry name" value="TRANSCRIPTIONAL REGULATORY PROTEIN RCSB"/>
    <property type="match status" value="1"/>
</dbReference>
<dbReference type="InterPro" id="IPR001789">
    <property type="entry name" value="Sig_transdc_resp-reg_receiver"/>
</dbReference>
<dbReference type="Gene3D" id="1.10.10.10">
    <property type="entry name" value="Winged helix-like DNA-binding domain superfamily/Winged helix DNA-binding domain"/>
    <property type="match status" value="1"/>
</dbReference>
<dbReference type="eggNOG" id="COG2197">
    <property type="taxonomic scope" value="Bacteria"/>
</dbReference>
<dbReference type="PROSITE" id="PS50043">
    <property type="entry name" value="HTH_LUXR_2"/>
    <property type="match status" value="1"/>
</dbReference>
<feature type="domain" description="HTH luxR-type" evidence="4">
    <location>
        <begin position="142"/>
        <end position="207"/>
    </location>
</feature>
<feature type="modified residue" description="4-aspartylphosphate" evidence="3">
    <location>
        <position position="60"/>
    </location>
</feature>
<dbReference type="STRING" id="381666.H16_B0569"/>
<dbReference type="EMBL" id="AM260480">
    <property type="protein sequence ID" value="CAJ95366.1"/>
    <property type="molecule type" value="Genomic_DNA"/>
</dbReference>
<dbReference type="AlphaFoldDB" id="Q0K3Q8"/>
<evidence type="ECO:0000259" key="4">
    <source>
        <dbReference type="PROSITE" id="PS50043"/>
    </source>
</evidence>
<dbReference type="GO" id="GO:0000160">
    <property type="term" value="P:phosphorelay signal transduction system"/>
    <property type="evidence" value="ECO:0007669"/>
    <property type="project" value="InterPro"/>
</dbReference>
<dbReference type="SUPFAM" id="SSF52172">
    <property type="entry name" value="CheY-like"/>
    <property type="match status" value="1"/>
</dbReference>
<dbReference type="Pfam" id="PF00072">
    <property type="entry name" value="Response_reg"/>
    <property type="match status" value="1"/>
</dbReference>
<dbReference type="PANTHER" id="PTHR43214">
    <property type="entry name" value="TWO-COMPONENT RESPONSE REGULATOR"/>
    <property type="match status" value="1"/>
</dbReference>
<dbReference type="InterPro" id="IPR016032">
    <property type="entry name" value="Sig_transdc_resp-reg_C-effctor"/>
</dbReference>
<evidence type="ECO:0000313" key="6">
    <source>
        <dbReference type="EMBL" id="CAJ95366.1"/>
    </source>
</evidence>
<evidence type="ECO:0000313" key="8">
    <source>
        <dbReference type="Proteomes" id="UP000008210"/>
    </source>
</evidence>
<feature type="domain" description="Response regulatory" evidence="5">
    <location>
        <begin position="9"/>
        <end position="125"/>
    </location>
</feature>
<dbReference type="CDD" id="cd06170">
    <property type="entry name" value="LuxR_C_like"/>
    <property type="match status" value="1"/>
</dbReference>
<dbReference type="Gene3D" id="3.40.50.2300">
    <property type="match status" value="1"/>
</dbReference>
<dbReference type="GO" id="GO:0006355">
    <property type="term" value="P:regulation of DNA-templated transcription"/>
    <property type="evidence" value="ECO:0007669"/>
    <property type="project" value="InterPro"/>
</dbReference>
<dbReference type="PROSITE" id="PS50110">
    <property type="entry name" value="RESPONSE_REGULATORY"/>
    <property type="match status" value="1"/>
</dbReference>
<dbReference type="Proteomes" id="UP000008210">
    <property type="component" value="Chromosome 2"/>
</dbReference>
<dbReference type="PRINTS" id="PR00038">
    <property type="entry name" value="HTHLUXR"/>
</dbReference>
<protein>
    <submittedName>
        <fullName evidence="7">Response regulator transcription factor</fullName>
    </submittedName>
    <submittedName>
        <fullName evidence="6">Response regulator, NarL-family</fullName>
    </submittedName>
</protein>
<evidence type="ECO:0000313" key="9">
    <source>
        <dbReference type="Proteomes" id="UP000296079"/>
    </source>
</evidence>
<reference evidence="7 9" key="2">
    <citation type="submission" date="2019-04" db="EMBL/GenBank/DDBJ databases">
        <title>Long-read de novo sequencing of Cupriavidus necator H16.</title>
        <authorList>
            <person name="Little G.T."/>
            <person name="Ehsaan M."/>
            <person name="Arenas-Lopez C."/>
            <person name="Jawed K."/>
            <person name="Winzer K."/>
            <person name="Kovacs K."/>
            <person name="Malys N."/>
            <person name="Minton N.P."/>
        </authorList>
    </citation>
    <scope>NUCLEOTIDE SEQUENCE [LARGE SCALE GENOMIC DNA]</scope>
    <source>
        <strain evidence="7 9">H16</strain>
    </source>
</reference>
<proteinExistence type="predicted"/>
<dbReference type="InterPro" id="IPR000792">
    <property type="entry name" value="Tscrpt_reg_LuxR_C"/>
</dbReference>
<dbReference type="KEGG" id="reh:H16_B0569"/>
<name>Q0K3Q8_CUPNH</name>
<keyword evidence="8" id="KW-1185">Reference proteome</keyword>
<accession>Q0K3Q8</accession>
<keyword evidence="2" id="KW-0238">DNA-binding</keyword>
<evidence type="ECO:0000313" key="7">
    <source>
        <dbReference type="EMBL" id="QCC03275.1"/>
    </source>
</evidence>
<evidence type="ECO:0000256" key="3">
    <source>
        <dbReference type="PROSITE-ProRule" id="PRU00169"/>
    </source>
</evidence>
<dbReference type="HOGENOM" id="CLU_000445_90_1_4"/>
<gene>
    <name evidence="6" type="ordered locus">H16_B0569</name>
    <name evidence="7" type="ORF">E6A55_22020</name>
</gene>
<dbReference type="CDD" id="cd17535">
    <property type="entry name" value="REC_NarL-like"/>
    <property type="match status" value="1"/>
</dbReference>
<dbReference type="SUPFAM" id="SSF46894">
    <property type="entry name" value="C-terminal effector domain of the bipartite response regulators"/>
    <property type="match status" value="1"/>
</dbReference>
<reference evidence="6 8" key="1">
    <citation type="journal article" date="2006" name="Nat. Biotechnol.">
        <title>Genome sequence of the bioplastic-producing 'Knallgas' bacterium Ralstonia eutropha H16.</title>
        <authorList>
            <person name="Pohlmann A."/>
            <person name="Fricke W.F."/>
            <person name="Reinecke F."/>
            <person name="Kusian B."/>
            <person name="Liesegang H."/>
            <person name="Cramm R."/>
            <person name="Eitinger T."/>
            <person name="Ewering C."/>
            <person name="Potter M."/>
            <person name="Schwartz E."/>
            <person name="Strittmatter A."/>
            <person name="Voss I."/>
            <person name="Gottschalk G."/>
            <person name="Steinbuechel A."/>
            <person name="Friedrich B."/>
            <person name="Bowien B."/>
        </authorList>
    </citation>
    <scope>NUCLEOTIDE SEQUENCE [LARGE SCALE GENOMIC DNA]</scope>
    <source>
        <strain evidence="8">ATCC 17699 / DSM 428 / KCTC 22496 / NCIMB 10442 / H16 / Stanier 337</strain>
        <strain evidence="6">H16</strain>
    </source>
</reference>
<dbReference type="Proteomes" id="UP000296079">
    <property type="component" value="Chromosome 2"/>
</dbReference>
<organism evidence="6 8">
    <name type="scientific">Cupriavidus necator (strain ATCC 17699 / DSM 428 / KCTC 22496 / NCIMB 10442 / H16 / Stanier 337)</name>
    <name type="common">Ralstonia eutropha</name>
    <dbReference type="NCBI Taxonomy" id="381666"/>
    <lineage>
        <taxon>Bacteria</taxon>
        <taxon>Pseudomonadati</taxon>
        <taxon>Pseudomonadota</taxon>
        <taxon>Betaproteobacteria</taxon>
        <taxon>Burkholderiales</taxon>
        <taxon>Burkholderiaceae</taxon>
        <taxon>Cupriavidus</taxon>
    </lineage>
</organism>
<dbReference type="InterPro" id="IPR011006">
    <property type="entry name" value="CheY-like_superfamily"/>
</dbReference>
<dbReference type="GO" id="GO:0003677">
    <property type="term" value="F:DNA binding"/>
    <property type="evidence" value="ECO:0007669"/>
    <property type="project" value="UniProtKB-KW"/>
</dbReference>
<dbReference type="OrthoDB" id="9816469at2"/>
<dbReference type="SMART" id="SM00448">
    <property type="entry name" value="REC"/>
    <property type="match status" value="1"/>
</dbReference>
<evidence type="ECO:0000259" key="5">
    <source>
        <dbReference type="PROSITE" id="PS50110"/>
    </source>
</evidence>
<dbReference type="InterPro" id="IPR039420">
    <property type="entry name" value="WalR-like"/>
</dbReference>
<dbReference type="InterPro" id="IPR036388">
    <property type="entry name" value="WH-like_DNA-bd_sf"/>
</dbReference>
<dbReference type="InterPro" id="IPR058245">
    <property type="entry name" value="NreC/VraR/RcsB-like_REC"/>
</dbReference>
<keyword evidence="1 3" id="KW-0597">Phosphoprotein</keyword>
<dbReference type="EMBL" id="CP039288">
    <property type="protein sequence ID" value="QCC03275.1"/>
    <property type="molecule type" value="Genomic_DNA"/>
</dbReference>
<evidence type="ECO:0000256" key="1">
    <source>
        <dbReference type="ARBA" id="ARBA00022553"/>
    </source>
</evidence>